<gene>
    <name evidence="1" type="ordered locus">RLO149_c008710</name>
</gene>
<keyword evidence="2" id="KW-1185">Reference proteome</keyword>
<dbReference type="KEGG" id="rli:RLO149_c008710"/>
<evidence type="ECO:0000313" key="2">
    <source>
        <dbReference type="Proteomes" id="UP000001353"/>
    </source>
</evidence>
<organism evidence="1 2">
    <name type="scientific">Roseobacter litoralis (strain ATCC 49566 / DSM 6996 / JCM 21268 / NBRC 15278 / OCh 149)</name>
    <dbReference type="NCBI Taxonomy" id="391595"/>
    <lineage>
        <taxon>Bacteria</taxon>
        <taxon>Pseudomonadati</taxon>
        <taxon>Pseudomonadota</taxon>
        <taxon>Alphaproteobacteria</taxon>
        <taxon>Rhodobacterales</taxon>
        <taxon>Roseobacteraceae</taxon>
        <taxon>Roseobacter</taxon>
    </lineage>
</organism>
<dbReference type="AlphaFoldDB" id="F7Z9T7"/>
<protein>
    <submittedName>
        <fullName evidence="1">Uncharacterized protein</fullName>
    </submittedName>
</protein>
<reference evidence="1 2" key="1">
    <citation type="journal article" date="2011" name="BMC Genomics">
        <title>Comparative genome analysis and genome-guided physiological analysis of Roseobacter litoralis.</title>
        <authorList>
            <person name="Kalhoefer D."/>
            <person name="Thole S."/>
            <person name="Voget S."/>
            <person name="Lehmann R."/>
            <person name="Liesegang H."/>
            <person name="Wollher A."/>
            <person name="Daniel R."/>
            <person name="Simon M."/>
            <person name="Brinkhoff T."/>
        </authorList>
    </citation>
    <scope>NUCLEOTIDE SEQUENCE [LARGE SCALE GENOMIC DNA]</scope>
    <source>
        <strain evidence="2">ATCC 49566 / DSM 6996 / JCM 21268 / NBRC 15278 / OCh 149</strain>
    </source>
</reference>
<accession>F7Z9T7</accession>
<evidence type="ECO:0000313" key="1">
    <source>
        <dbReference type="EMBL" id="AEI92896.1"/>
    </source>
</evidence>
<dbReference type="EMBL" id="CP002623">
    <property type="protein sequence ID" value="AEI92896.1"/>
    <property type="molecule type" value="Genomic_DNA"/>
</dbReference>
<dbReference type="Proteomes" id="UP000001353">
    <property type="component" value="Chromosome"/>
</dbReference>
<dbReference type="HOGENOM" id="CLU_2603845_0_0_5"/>
<sequence>MKTRKQRFLCADVEPIATTFRKAEMTDQSKAGNTRPVVIFGLGSYTYQTKVCCICCLGILPTKLDDIPASRKFNCRAPR</sequence>
<dbReference type="STRING" id="391595.RLO149_c008710"/>
<name>F7Z9T7_ROSLO</name>
<proteinExistence type="predicted"/>